<keyword evidence="1" id="KW-1133">Transmembrane helix</keyword>
<dbReference type="EMBL" id="JABBFW010000008">
    <property type="protein sequence ID" value="NML16061.1"/>
    <property type="molecule type" value="Genomic_DNA"/>
</dbReference>
<evidence type="ECO:0000313" key="3">
    <source>
        <dbReference type="Proteomes" id="UP000574067"/>
    </source>
</evidence>
<sequence>MAQITYTLCALTALLCAGLLLRAYARTRFRLLLWSGLCFVGLTLNNLLLVLDRLVFPDVDLGLARLLVALASVLLLVVGMILEHDA</sequence>
<dbReference type="Pfam" id="PF19447">
    <property type="entry name" value="DUF5985"/>
    <property type="match status" value="1"/>
</dbReference>
<dbReference type="AlphaFoldDB" id="A0A848FDS9"/>
<comment type="caution">
    <text evidence="2">The sequence shown here is derived from an EMBL/GenBank/DDBJ whole genome shotgun (WGS) entry which is preliminary data.</text>
</comment>
<organism evidence="2 3">
    <name type="scientific">Azohydromonas caseinilytica</name>
    <dbReference type="NCBI Taxonomy" id="2728836"/>
    <lineage>
        <taxon>Bacteria</taxon>
        <taxon>Pseudomonadati</taxon>
        <taxon>Pseudomonadota</taxon>
        <taxon>Betaproteobacteria</taxon>
        <taxon>Burkholderiales</taxon>
        <taxon>Sphaerotilaceae</taxon>
        <taxon>Azohydromonas</taxon>
    </lineage>
</organism>
<name>A0A848FDS9_9BURK</name>
<evidence type="ECO:0000313" key="2">
    <source>
        <dbReference type="EMBL" id="NML16061.1"/>
    </source>
</evidence>
<feature type="transmembrane region" description="Helical" evidence="1">
    <location>
        <begin position="33"/>
        <end position="51"/>
    </location>
</feature>
<dbReference type="Proteomes" id="UP000574067">
    <property type="component" value="Unassembled WGS sequence"/>
</dbReference>
<keyword evidence="1" id="KW-0472">Membrane</keyword>
<accession>A0A848FDS9</accession>
<keyword evidence="3" id="KW-1185">Reference proteome</keyword>
<proteinExistence type="predicted"/>
<gene>
    <name evidence="2" type="ORF">HHL10_13855</name>
</gene>
<evidence type="ECO:0000256" key="1">
    <source>
        <dbReference type="SAM" id="Phobius"/>
    </source>
</evidence>
<reference evidence="2 3" key="1">
    <citation type="submission" date="2020-04" db="EMBL/GenBank/DDBJ databases">
        <title>Azohydromonas sp. isolated from soil.</title>
        <authorList>
            <person name="Dahal R.H."/>
        </authorList>
    </citation>
    <scope>NUCLEOTIDE SEQUENCE [LARGE SCALE GENOMIC DNA]</scope>
    <source>
        <strain evidence="2 3">G-1-1-14</strain>
    </source>
</reference>
<dbReference type="InterPro" id="IPR046027">
    <property type="entry name" value="DUF5985"/>
</dbReference>
<feature type="transmembrane region" description="Helical" evidence="1">
    <location>
        <begin position="63"/>
        <end position="82"/>
    </location>
</feature>
<protein>
    <submittedName>
        <fullName evidence="2">Uncharacterized protein</fullName>
    </submittedName>
</protein>
<dbReference type="RefSeq" id="WP_169160958.1">
    <property type="nucleotide sequence ID" value="NZ_JABBFW010000008.1"/>
</dbReference>
<keyword evidence="1" id="KW-0812">Transmembrane</keyword>